<proteinExistence type="inferred from homology"/>
<evidence type="ECO:0000256" key="2">
    <source>
        <dbReference type="SAM" id="MobiDB-lite"/>
    </source>
</evidence>
<dbReference type="InterPro" id="IPR015424">
    <property type="entry name" value="PyrdxlP-dep_Trfase"/>
</dbReference>
<accession>A0A9X4KZ25</accession>
<feature type="region of interest" description="Disordered" evidence="2">
    <location>
        <begin position="1"/>
        <end position="20"/>
    </location>
</feature>
<dbReference type="Gene3D" id="3.40.640.10">
    <property type="entry name" value="Type I PLP-dependent aspartate aminotransferase-like (Major domain)"/>
    <property type="match status" value="1"/>
</dbReference>
<dbReference type="Pfam" id="PF01041">
    <property type="entry name" value="DegT_DnrJ_EryC1"/>
    <property type="match status" value="1"/>
</dbReference>
<dbReference type="AlphaFoldDB" id="A0A9X4KZ25"/>
<organism evidence="3 4">
    <name type="scientific">Cohnella rhizosphaerae</name>
    <dbReference type="NCBI Taxonomy" id="1457232"/>
    <lineage>
        <taxon>Bacteria</taxon>
        <taxon>Bacillati</taxon>
        <taxon>Bacillota</taxon>
        <taxon>Bacilli</taxon>
        <taxon>Bacillales</taxon>
        <taxon>Paenibacillaceae</taxon>
        <taxon>Cohnella</taxon>
    </lineage>
</organism>
<dbReference type="CDD" id="cd00616">
    <property type="entry name" value="AHBA_syn"/>
    <property type="match status" value="1"/>
</dbReference>
<dbReference type="SUPFAM" id="SSF53383">
    <property type="entry name" value="PLP-dependent transferases"/>
    <property type="match status" value="1"/>
</dbReference>
<evidence type="ECO:0000313" key="4">
    <source>
        <dbReference type="Proteomes" id="UP001153404"/>
    </source>
</evidence>
<name>A0A9X4KZ25_9BACL</name>
<evidence type="ECO:0000256" key="1">
    <source>
        <dbReference type="RuleBase" id="RU004508"/>
    </source>
</evidence>
<keyword evidence="4" id="KW-1185">Reference proteome</keyword>
<dbReference type="RefSeq" id="WP_277537621.1">
    <property type="nucleotide sequence ID" value="NZ_JAPDIA010000008.1"/>
</dbReference>
<dbReference type="Proteomes" id="UP001153404">
    <property type="component" value="Unassembled WGS sequence"/>
</dbReference>
<protein>
    <submittedName>
        <fullName evidence="3">DegT/DnrJ/EryC1/StrS family aminotransferase</fullName>
    </submittedName>
</protein>
<dbReference type="GO" id="GO:0008483">
    <property type="term" value="F:transaminase activity"/>
    <property type="evidence" value="ECO:0007669"/>
    <property type="project" value="UniProtKB-KW"/>
</dbReference>
<evidence type="ECO:0000313" key="3">
    <source>
        <dbReference type="EMBL" id="MDG0813587.1"/>
    </source>
</evidence>
<comment type="caution">
    <text evidence="3">The sequence shown here is derived from an EMBL/GenBank/DDBJ whole genome shotgun (WGS) entry which is preliminary data.</text>
</comment>
<dbReference type="InterPro" id="IPR015421">
    <property type="entry name" value="PyrdxlP-dep_Trfase_major"/>
</dbReference>
<sequence>MAEALAIHGGPKVKTTPFGTGKRFGEEELKELREALEQDTLFYHYGEKVKSFLKKFNEMYGVRYSVAASSGTAAIHVALGAAGVTAGDEVITSPITDQGTVIGILYQNAIPVFADVLPDTYNMDPASIEARITKRTKAIVAVHLAGNPCDMDAIMAIARKHGLKVIEDCAQSYMSVYKGKLVGTIGDYGCFSTNDFKHISTGDGGMVTVNSGDAEDYAIVHAFADKNYERFDTKVSRDIHHLAPNYRMTELQGAVGIAQLDKLAWICDKRQEYGTMLTDGLTGIPGILPPCRHGGLLEHLLVLFVPFGYESTERYRGRVRRRVERGRHSVHSRVYSAADLLAAYVSEKRSLSGHELSLQPVGRFLRSGNLPERRSRAADVRPHGDQRVLHDGRYSRHGDGDPQSRDFLPEGGGKLNDALFGGPMAVPDAPGDLFTRPIVTQEDEEAARRPGDL</sequence>
<dbReference type="GO" id="GO:0000271">
    <property type="term" value="P:polysaccharide biosynthetic process"/>
    <property type="evidence" value="ECO:0007669"/>
    <property type="project" value="TreeGrafter"/>
</dbReference>
<dbReference type="GO" id="GO:0030170">
    <property type="term" value="F:pyridoxal phosphate binding"/>
    <property type="evidence" value="ECO:0007669"/>
    <property type="project" value="TreeGrafter"/>
</dbReference>
<keyword evidence="1" id="KW-0663">Pyridoxal phosphate</keyword>
<reference evidence="3" key="1">
    <citation type="submission" date="2022-10" db="EMBL/GenBank/DDBJ databases">
        <title>Comparative genomic analysis of Cohnella hashimotonis sp. nov., isolated from the International Space Station.</title>
        <authorList>
            <person name="Simpson A."/>
            <person name="Venkateswaran K."/>
        </authorList>
    </citation>
    <scope>NUCLEOTIDE SEQUENCE</scope>
    <source>
        <strain evidence="3">DSM 28161</strain>
    </source>
</reference>
<keyword evidence="3" id="KW-0032">Aminotransferase</keyword>
<dbReference type="EMBL" id="JAPDIA010000008">
    <property type="protein sequence ID" value="MDG0813587.1"/>
    <property type="molecule type" value="Genomic_DNA"/>
</dbReference>
<keyword evidence="3" id="KW-0808">Transferase</keyword>
<gene>
    <name evidence="3" type="ORF">OMP40_33060</name>
</gene>
<feature type="compositionally biased region" description="Basic and acidic residues" evidence="2">
    <location>
        <begin position="371"/>
        <end position="408"/>
    </location>
</feature>
<comment type="similarity">
    <text evidence="1">Belongs to the DegT/DnrJ/EryC1 family.</text>
</comment>
<dbReference type="InterPro" id="IPR000653">
    <property type="entry name" value="DegT/StrS_aminotransferase"/>
</dbReference>
<dbReference type="PANTHER" id="PTHR30244">
    <property type="entry name" value="TRANSAMINASE"/>
    <property type="match status" value="1"/>
</dbReference>
<dbReference type="PANTHER" id="PTHR30244:SF34">
    <property type="entry name" value="DTDP-4-AMINO-4,6-DIDEOXYGALACTOSE TRANSAMINASE"/>
    <property type="match status" value="1"/>
</dbReference>
<feature type="region of interest" description="Disordered" evidence="2">
    <location>
        <begin position="369"/>
        <end position="453"/>
    </location>
</feature>